<gene>
    <name evidence="3" type="ORF">BC353_18035</name>
    <name evidence="2" type="ORF">ERS013201_02555</name>
</gene>
<evidence type="ECO:0000313" key="2">
    <source>
        <dbReference type="EMBL" id="CSC40533.1"/>
    </source>
</evidence>
<name>A0A085T3W3_VIBCL</name>
<keyword evidence="1" id="KW-0472">Membrane</keyword>
<dbReference type="Proteomes" id="UP000266701">
    <property type="component" value="Unassembled WGS sequence"/>
</dbReference>
<evidence type="ECO:0000313" key="5">
    <source>
        <dbReference type="Proteomes" id="UP000266701"/>
    </source>
</evidence>
<proteinExistence type="predicted"/>
<reference evidence="2 4" key="1">
    <citation type="submission" date="2015-07" db="EMBL/GenBank/DDBJ databases">
        <authorList>
            <consortium name="Pathogen Informatics"/>
        </authorList>
    </citation>
    <scope>NUCLEOTIDE SEQUENCE [LARGE SCALE GENOMIC DNA]</scope>
    <source>
        <strain evidence="2 4">A325</strain>
    </source>
</reference>
<keyword evidence="1" id="KW-1133">Transmembrane helix</keyword>
<evidence type="ECO:0000313" key="3">
    <source>
        <dbReference type="EMBL" id="RGP82431.1"/>
    </source>
</evidence>
<organism evidence="3 5">
    <name type="scientific">Vibrio cholerae</name>
    <dbReference type="NCBI Taxonomy" id="666"/>
    <lineage>
        <taxon>Bacteria</taxon>
        <taxon>Pseudomonadati</taxon>
        <taxon>Pseudomonadota</taxon>
        <taxon>Gammaproteobacteria</taxon>
        <taxon>Vibrionales</taxon>
        <taxon>Vibrionaceae</taxon>
        <taxon>Vibrio</taxon>
    </lineage>
</organism>
<dbReference type="EMBL" id="CWQJ01000016">
    <property type="protein sequence ID" value="CSC40533.1"/>
    <property type="molecule type" value="Genomic_DNA"/>
</dbReference>
<evidence type="ECO:0000256" key="1">
    <source>
        <dbReference type="SAM" id="Phobius"/>
    </source>
</evidence>
<feature type="transmembrane region" description="Helical" evidence="1">
    <location>
        <begin position="109"/>
        <end position="130"/>
    </location>
</feature>
<dbReference type="Proteomes" id="UP000046067">
    <property type="component" value="Unassembled WGS sequence"/>
</dbReference>
<accession>A0A085T3W3</accession>
<reference evidence="3 5" key="2">
    <citation type="journal article" date="2017" name="Emerg. Infect. Dis.">
        <title>Carbapenemase VCC-1-Producing Vibrio cholerae in Coastal Waters of Germany.</title>
        <authorList>
            <person name="Hammerl J.A."/>
            <person name="Jackel C."/>
            <person name="Bortolaia V."/>
            <person name="Schwartz K."/>
            <person name="Bier N."/>
            <person name="Hendriksen R.S."/>
            <person name="Guerra B."/>
            <person name="Strauch E."/>
        </authorList>
    </citation>
    <scope>NUCLEOTIDE SEQUENCE [LARGE SCALE GENOMIC DNA]</scope>
    <source>
        <strain evidence="3 5">VN-2825</strain>
    </source>
</reference>
<dbReference type="AlphaFoldDB" id="A0A085T3W3"/>
<feature type="transmembrane region" description="Helical" evidence="1">
    <location>
        <begin position="78"/>
        <end position="97"/>
    </location>
</feature>
<sequence>MELVFGYALGFLVLMPLLTLMHELGHAIPQLCMKKKVVIDLGGSSLIPIIKVSRLFIRIAPFSTFHGFCSISSRLSRVGLVFTLLGGPLVTLLLAMLLNELRMVDAGQWFTFLASFGFYFTVFQLVLTLAPMKYPSFSGGYSGTKSDGLRILEALRCNESTP</sequence>
<evidence type="ECO:0000313" key="4">
    <source>
        <dbReference type="Proteomes" id="UP000046067"/>
    </source>
</evidence>
<keyword evidence="1" id="KW-0812">Transmembrane</keyword>
<dbReference type="EMBL" id="MCBA01000202">
    <property type="protein sequence ID" value="RGP82431.1"/>
    <property type="molecule type" value="Genomic_DNA"/>
</dbReference>
<dbReference type="RefSeq" id="WP_000424237.1">
    <property type="nucleotide sequence ID" value="NZ_BAABUI010000001.1"/>
</dbReference>
<protein>
    <submittedName>
        <fullName evidence="3">Uncharacterized protein</fullName>
    </submittedName>
</protein>